<accession>A0ABW3CPD2</accession>
<keyword evidence="3" id="KW-0694">RNA-binding</keyword>
<dbReference type="InterPro" id="IPR015946">
    <property type="entry name" value="KH_dom-like_a/b"/>
</dbReference>
<dbReference type="PANTHER" id="PTHR22648:SF0">
    <property type="entry name" value="TRANSCRIPTION TERMINATION_ANTITERMINATION PROTEIN NUSA"/>
    <property type="match status" value="1"/>
</dbReference>
<protein>
    <recommendedName>
        <fullName evidence="10">KH domain-containing protein</fullName>
    </recommendedName>
</protein>
<keyword evidence="4" id="KW-0805">Transcription regulation</keyword>
<dbReference type="SUPFAM" id="SSF54814">
    <property type="entry name" value="Prokaryotic type KH domain (KH-domain type II)"/>
    <property type="match status" value="2"/>
</dbReference>
<evidence type="ECO:0000313" key="9">
    <source>
        <dbReference type="Proteomes" id="UP001597083"/>
    </source>
</evidence>
<evidence type="ECO:0000313" key="8">
    <source>
        <dbReference type="EMBL" id="MFD0856253.1"/>
    </source>
</evidence>
<keyword evidence="2" id="KW-0963">Cytoplasm</keyword>
<gene>
    <name evidence="8" type="ORF">ACFQ07_28700</name>
</gene>
<dbReference type="InterPro" id="IPR009019">
    <property type="entry name" value="KH_sf_prok-type"/>
</dbReference>
<dbReference type="Gene3D" id="3.30.300.20">
    <property type="match status" value="2"/>
</dbReference>
<dbReference type="InterPro" id="IPR058582">
    <property type="entry name" value="KH_NusA_2nd"/>
</dbReference>
<evidence type="ECO:0000256" key="3">
    <source>
        <dbReference type="ARBA" id="ARBA00022884"/>
    </source>
</evidence>
<reference evidence="9" key="1">
    <citation type="journal article" date="2019" name="Int. J. Syst. Evol. Microbiol.">
        <title>The Global Catalogue of Microorganisms (GCM) 10K type strain sequencing project: providing services to taxonomists for standard genome sequencing and annotation.</title>
        <authorList>
            <consortium name="The Broad Institute Genomics Platform"/>
            <consortium name="The Broad Institute Genome Sequencing Center for Infectious Disease"/>
            <person name="Wu L."/>
            <person name="Ma J."/>
        </authorList>
    </citation>
    <scope>NUCLEOTIDE SEQUENCE [LARGE SCALE GENOMIC DNA]</scope>
    <source>
        <strain evidence="9">JCM 31696</strain>
    </source>
</reference>
<evidence type="ECO:0000256" key="4">
    <source>
        <dbReference type="ARBA" id="ARBA00023015"/>
    </source>
</evidence>
<keyword evidence="5" id="KW-0804">Transcription</keyword>
<evidence type="ECO:0000256" key="2">
    <source>
        <dbReference type="ARBA" id="ARBA00022490"/>
    </source>
</evidence>
<feature type="domain" description="Transcription factor NusA first KH" evidence="6">
    <location>
        <begin position="95"/>
        <end position="155"/>
    </location>
</feature>
<sequence length="258" mass="26843">MPSILGELGLESSLVGTTTTAHIRSIGPEGFRCAVYAVGTLRQREAILPLSSAYDLREGAVPPKLEPGDTLITLVVEVSTAGPAGGELLVLSAIAPELVERILSGFVDEILTGKVVIKGIARVAGSKCKVAVAPTAEGVNARGACIGRGANRLKGAEALLNLAYGRERLEIIEYSSDRAVFLANAMNPIQVTDVLVERNNAIVAVKEHQLPGGIGAGGLNAELAGRLTGLYVRIVKEGTDLRTAMDELPGEQSAAATR</sequence>
<dbReference type="InterPro" id="IPR030842">
    <property type="entry name" value="TF_NusA_bacterial"/>
</dbReference>
<evidence type="ECO:0000259" key="7">
    <source>
        <dbReference type="Pfam" id="PF26594"/>
    </source>
</evidence>
<dbReference type="InterPro" id="IPR025249">
    <property type="entry name" value="TF_NusA_KH_1st"/>
</dbReference>
<name>A0ABW3CPD2_9ACTN</name>
<feature type="domain" description="NusA-like second KH" evidence="7">
    <location>
        <begin position="180"/>
        <end position="237"/>
    </location>
</feature>
<keyword evidence="9" id="KW-1185">Reference proteome</keyword>
<keyword evidence="1" id="KW-0806">Transcription termination</keyword>
<proteinExistence type="predicted"/>
<organism evidence="8 9">
    <name type="scientific">Actinomadura adrarensis</name>
    <dbReference type="NCBI Taxonomy" id="1819600"/>
    <lineage>
        <taxon>Bacteria</taxon>
        <taxon>Bacillati</taxon>
        <taxon>Actinomycetota</taxon>
        <taxon>Actinomycetes</taxon>
        <taxon>Streptosporangiales</taxon>
        <taxon>Thermomonosporaceae</taxon>
        <taxon>Actinomadura</taxon>
    </lineage>
</organism>
<dbReference type="EMBL" id="JBHTIR010004032">
    <property type="protein sequence ID" value="MFD0856253.1"/>
    <property type="molecule type" value="Genomic_DNA"/>
</dbReference>
<evidence type="ECO:0000256" key="5">
    <source>
        <dbReference type="ARBA" id="ARBA00023163"/>
    </source>
</evidence>
<comment type="caution">
    <text evidence="8">The sequence shown here is derived from an EMBL/GenBank/DDBJ whole genome shotgun (WGS) entry which is preliminary data.</text>
</comment>
<dbReference type="Pfam" id="PF13184">
    <property type="entry name" value="KH_NusA_1st"/>
    <property type="match status" value="1"/>
</dbReference>
<evidence type="ECO:0000259" key="6">
    <source>
        <dbReference type="Pfam" id="PF13184"/>
    </source>
</evidence>
<dbReference type="PANTHER" id="PTHR22648">
    <property type="entry name" value="TRANSCRIPTION TERMINATION FACTOR NUSA"/>
    <property type="match status" value="1"/>
</dbReference>
<dbReference type="Pfam" id="PF26594">
    <property type="entry name" value="KH_NusA_2nd"/>
    <property type="match status" value="1"/>
</dbReference>
<evidence type="ECO:0000256" key="1">
    <source>
        <dbReference type="ARBA" id="ARBA00022472"/>
    </source>
</evidence>
<dbReference type="Proteomes" id="UP001597083">
    <property type="component" value="Unassembled WGS sequence"/>
</dbReference>
<evidence type="ECO:0008006" key="10">
    <source>
        <dbReference type="Google" id="ProtNLM"/>
    </source>
</evidence>